<evidence type="ECO:0000256" key="2">
    <source>
        <dbReference type="ARBA" id="ARBA00022692"/>
    </source>
</evidence>
<dbReference type="EMBL" id="JAXAFJ010000001">
    <property type="protein sequence ID" value="MDX6804622.1"/>
    <property type="molecule type" value="Genomic_DNA"/>
</dbReference>
<evidence type="ECO:0000256" key="4">
    <source>
        <dbReference type="ARBA" id="ARBA00023136"/>
    </source>
</evidence>
<dbReference type="RefSeq" id="WP_319842747.1">
    <property type="nucleotide sequence ID" value="NZ_JAXAFJ010000001.1"/>
</dbReference>
<keyword evidence="3 5" id="KW-1133">Transmembrane helix</keyword>
<evidence type="ECO:0000256" key="1">
    <source>
        <dbReference type="ARBA" id="ARBA00022475"/>
    </source>
</evidence>
<reference evidence="7 8" key="1">
    <citation type="submission" date="2023-11" db="EMBL/GenBank/DDBJ databases">
        <authorList>
            <person name="Bao R."/>
        </authorList>
    </citation>
    <scope>NUCLEOTIDE SEQUENCE [LARGE SCALE GENOMIC DNA]</scope>
    <source>
        <strain evidence="7 8">PJ23</strain>
    </source>
</reference>
<evidence type="ECO:0000256" key="5">
    <source>
        <dbReference type="SAM" id="Phobius"/>
    </source>
</evidence>
<organism evidence="7 8">
    <name type="scientific">Terrihabitans rhizophilus</name>
    <dbReference type="NCBI Taxonomy" id="3092662"/>
    <lineage>
        <taxon>Bacteria</taxon>
        <taxon>Pseudomonadati</taxon>
        <taxon>Pseudomonadota</taxon>
        <taxon>Alphaproteobacteria</taxon>
        <taxon>Hyphomicrobiales</taxon>
        <taxon>Terrihabitans</taxon>
    </lineage>
</organism>
<keyword evidence="4 5" id="KW-0472">Membrane</keyword>
<dbReference type="InterPro" id="IPR010445">
    <property type="entry name" value="LapA_dom"/>
</dbReference>
<dbReference type="Proteomes" id="UP001274321">
    <property type="component" value="Unassembled WGS sequence"/>
</dbReference>
<feature type="transmembrane region" description="Helical" evidence="5">
    <location>
        <begin position="47"/>
        <end position="69"/>
    </location>
</feature>
<feature type="domain" description="Lipopolysaccharide assembly protein A" evidence="6">
    <location>
        <begin position="42"/>
        <end position="92"/>
    </location>
</feature>
<comment type="caution">
    <text evidence="7">The sequence shown here is derived from an EMBL/GenBank/DDBJ whole genome shotgun (WGS) entry which is preliminary data.</text>
</comment>
<keyword evidence="1" id="KW-1003">Cell membrane</keyword>
<gene>
    <name evidence="7" type="ORF">SCD90_00975</name>
</gene>
<evidence type="ECO:0000313" key="7">
    <source>
        <dbReference type="EMBL" id="MDX6804622.1"/>
    </source>
</evidence>
<evidence type="ECO:0000313" key="8">
    <source>
        <dbReference type="Proteomes" id="UP001274321"/>
    </source>
</evidence>
<dbReference type="Pfam" id="PF06305">
    <property type="entry name" value="LapA_dom"/>
    <property type="match status" value="1"/>
</dbReference>
<protein>
    <submittedName>
        <fullName evidence="7">LapA family protein</fullName>
    </submittedName>
</protein>
<evidence type="ECO:0000256" key="3">
    <source>
        <dbReference type="ARBA" id="ARBA00022989"/>
    </source>
</evidence>
<proteinExistence type="predicted"/>
<keyword evidence="2 5" id="KW-0812">Transmembrane</keyword>
<evidence type="ECO:0000259" key="6">
    <source>
        <dbReference type="Pfam" id="PF06305"/>
    </source>
</evidence>
<name>A0ABU4RIG6_9HYPH</name>
<keyword evidence="8" id="KW-1185">Reference proteome</keyword>
<sequence>MRNLLTLILVLPVAALLILLALANRAPVTLSLDPFSPEVSAYSIQLPLFVVIVAAIALGLIIGSLADWISQGRYRREARDRKYEVRRLEEEAARLRAQVPVSTLPVPYGDQAR</sequence>
<accession>A0ABU4RIG6</accession>